<accession>I3EHP8</accession>
<dbReference type="HOGENOM" id="CLU_2455266_0_0_1"/>
<dbReference type="VEuPathDB" id="MicrosporidiaDB:NEQG_01435"/>
<dbReference type="EMBL" id="GL870878">
    <property type="protein sequence ID" value="EIJ88745.1"/>
    <property type="molecule type" value="Genomic_DNA"/>
</dbReference>
<organism evidence="1 2">
    <name type="scientific">Nematocida parisii (strain ERTm3)</name>
    <name type="common">Nematode killer fungus</name>
    <dbReference type="NCBI Taxonomy" id="935791"/>
    <lineage>
        <taxon>Eukaryota</taxon>
        <taxon>Fungi</taxon>
        <taxon>Fungi incertae sedis</taxon>
        <taxon>Microsporidia</taxon>
        <taxon>Nematocida</taxon>
    </lineage>
</organism>
<name>I3EHP8_NEMP3</name>
<dbReference type="Proteomes" id="UP000002872">
    <property type="component" value="Unassembled WGS sequence"/>
</dbReference>
<dbReference type="OrthoDB" id="2187302at2759"/>
<evidence type="ECO:0000313" key="2">
    <source>
        <dbReference type="Proteomes" id="UP000002872"/>
    </source>
</evidence>
<keyword evidence="2" id="KW-1185">Reference proteome</keyword>
<dbReference type="AlphaFoldDB" id="I3EHP8"/>
<evidence type="ECO:0000313" key="1">
    <source>
        <dbReference type="EMBL" id="EIJ88745.1"/>
    </source>
</evidence>
<dbReference type="OMA" id="NAETEMF"/>
<reference evidence="1" key="1">
    <citation type="submission" date="2011-01" db="EMBL/GenBank/DDBJ databases">
        <title>The Genome Sequence of Nematocida parisii strain ERTm3.</title>
        <authorList>
            <consortium name="The Broad Institute Genome Sequencing Platform"/>
            <consortium name="The Broad Institute Genome Sequencing Center for Infectious Disease"/>
            <person name="Cuomo C."/>
            <person name="Troemel E."/>
            <person name="Young S.K."/>
            <person name="Zeng Q."/>
            <person name="Gargeya S."/>
            <person name="Fitzgerald M."/>
            <person name="Haas B."/>
            <person name="Abouelleil A."/>
            <person name="Alvarado L."/>
            <person name="Arachchi H.M."/>
            <person name="Berlin A."/>
            <person name="Chapman S.B."/>
            <person name="Gearin G."/>
            <person name="Goldberg J."/>
            <person name="Griggs A."/>
            <person name="Gujja S."/>
            <person name="Hansen M."/>
            <person name="Heiman D."/>
            <person name="Howarth C."/>
            <person name="Larimer J."/>
            <person name="Lui A."/>
            <person name="MacDonald P.J.P."/>
            <person name="McCowen C."/>
            <person name="Montmayeur A."/>
            <person name="Murphy C."/>
            <person name="Neiman D."/>
            <person name="Pearson M."/>
            <person name="Priest M."/>
            <person name="Roberts A."/>
            <person name="Saif S."/>
            <person name="Shea T."/>
            <person name="Sisk P."/>
            <person name="Stolte C."/>
            <person name="Sykes S."/>
            <person name="Wortman J."/>
            <person name="Nusbaum C."/>
            <person name="Birren B."/>
        </authorList>
    </citation>
    <scope>NUCLEOTIDE SEQUENCE</scope>
    <source>
        <strain evidence="1">ERTm3</strain>
    </source>
</reference>
<sequence>MQEAILRQIKEIKERLANLRTQRDCIPNAETEMFPFSSSLDLLRKIQNEEDYLYVEASKLKKQLILHMEECGKTSYSPEVYTMLYQDYN</sequence>
<protein>
    <submittedName>
        <fullName evidence="1">Uncharacterized protein</fullName>
    </submittedName>
</protein>
<gene>
    <name evidence="1" type="ORF">NEQG_01435</name>
</gene>
<dbReference type="InParanoid" id="I3EHP8"/>
<proteinExistence type="predicted"/>